<accession>A0ABN1E5Q5</accession>
<dbReference type="PRINTS" id="PR00344">
    <property type="entry name" value="BCTRLSENSOR"/>
</dbReference>
<feature type="modified residue" description="Phosphohistidine" evidence="5">
    <location>
        <position position="739"/>
    </location>
</feature>
<dbReference type="CDD" id="cd16922">
    <property type="entry name" value="HATPase_EvgS-ArcB-TorS-like"/>
    <property type="match status" value="1"/>
</dbReference>
<keyword evidence="11" id="KW-1185">Reference proteome</keyword>
<evidence type="ECO:0000256" key="3">
    <source>
        <dbReference type="ARBA" id="ARBA00022553"/>
    </source>
</evidence>
<evidence type="ECO:0000259" key="9">
    <source>
        <dbReference type="PROSITE" id="PS50894"/>
    </source>
</evidence>
<dbReference type="PROSITE" id="PS50109">
    <property type="entry name" value="HIS_KIN"/>
    <property type="match status" value="1"/>
</dbReference>
<dbReference type="CDD" id="cd00156">
    <property type="entry name" value="REC"/>
    <property type="match status" value="1"/>
</dbReference>
<dbReference type="InterPro" id="IPR011006">
    <property type="entry name" value="CheY-like_superfamily"/>
</dbReference>
<reference evidence="10 11" key="1">
    <citation type="journal article" date="2019" name="Int. J. Syst. Evol. Microbiol.">
        <title>The Global Catalogue of Microorganisms (GCM) 10K type strain sequencing project: providing services to taxonomists for standard genome sequencing and annotation.</title>
        <authorList>
            <consortium name="The Broad Institute Genomics Platform"/>
            <consortium name="The Broad Institute Genome Sequencing Center for Infectious Disease"/>
            <person name="Wu L."/>
            <person name="Ma J."/>
        </authorList>
    </citation>
    <scope>NUCLEOTIDE SEQUENCE [LARGE SCALE GENOMIC DNA]</scope>
    <source>
        <strain evidence="10 11">JCM 15089</strain>
    </source>
</reference>
<dbReference type="Gene3D" id="3.30.565.10">
    <property type="entry name" value="Histidine kinase-like ATPase, C-terminal domain"/>
    <property type="match status" value="1"/>
</dbReference>
<evidence type="ECO:0000313" key="10">
    <source>
        <dbReference type="EMBL" id="GAA0559644.1"/>
    </source>
</evidence>
<protein>
    <recommendedName>
        <fullName evidence="2">histidine kinase</fullName>
        <ecNumber evidence="2">2.7.13.3</ecNumber>
    </recommendedName>
</protein>
<proteinExistence type="predicted"/>
<dbReference type="SMART" id="SM00387">
    <property type="entry name" value="HATPase_c"/>
    <property type="match status" value="1"/>
</dbReference>
<dbReference type="InterPro" id="IPR003594">
    <property type="entry name" value="HATPase_dom"/>
</dbReference>
<sequence>MCAIVRDVIGGDVVSVNLIESGDLLTICAGHDGVVRTQLKGTLTEAALTAGALVEYSDLDDGPLLPEAGGFMSAAGVPLKARDGSGLGALCIYGRLPRTLDDTARRRLANFARAIEDHVAAFASADKLRERETALRLARDQADAANQAKSMFLASMSHEIRTPMNGIIGMNALLLRTKLAPEQRQYAEAMRLSADCLLSIINDILDISKLEAGKVELEEAEFVPHSVVEDVIELLSARAAEKNIELVGYADAGAHALVMGDAARLRQVFLNLLTNAIKFTEKGHVALLLHTETGATGRTKLKVRVEDTGIGISDDAKGRLFHNFQQADASISRRYGGTGLGLSICHQLVQLMHGEIGVTDREGGGSVFWFEVELSNAGAAAPADNCLDGRRILVVDDLAINRKIFRNLLEARGAFVAEASDGPSALGALVMAEAGGTPYTAVLLDQSMPGLSGETVAAKIRGNASLIRTRIVLASSIGTVLQSEVKAGIDAVLTKPIRETTLIQHLEPVVRDDTVVPSVPAPEPAAVEPVPAAASDDASASGAVRGRVLLAEDNEINVMVARTLLESAGYAVECVGDGVAAVEAAKTGRFDIILMDMQMPRMGGIEAAKIIKALPPPVGHTPIVAMTANAMREDKEACTEAGMVEFVTKPINPDTFLAVIARFSSAELWLEDDGGEAEPAPEQIAELDEEKLDALAKVLPPDRYNAMLLAFLSNTRGTLQRIEAAAEKLDFTTIRREVHDLKSNSGTFGAMRVFTLSEQLERACQASDDAEVPRLVEGLHKASQSAWLAIGQRVHKTAAA</sequence>
<evidence type="ECO:0000259" key="8">
    <source>
        <dbReference type="PROSITE" id="PS50110"/>
    </source>
</evidence>
<dbReference type="SUPFAM" id="SSF55781">
    <property type="entry name" value="GAF domain-like"/>
    <property type="match status" value="1"/>
</dbReference>
<organism evidence="10 11">
    <name type="scientific">Rhizomicrobium electricum</name>
    <dbReference type="NCBI Taxonomy" id="480070"/>
    <lineage>
        <taxon>Bacteria</taxon>
        <taxon>Pseudomonadati</taxon>
        <taxon>Pseudomonadota</taxon>
        <taxon>Alphaproteobacteria</taxon>
        <taxon>Micropepsales</taxon>
        <taxon>Micropepsaceae</taxon>
        <taxon>Rhizomicrobium</taxon>
    </lineage>
</organism>
<dbReference type="InterPro" id="IPR003661">
    <property type="entry name" value="HisK_dim/P_dom"/>
</dbReference>
<dbReference type="InterPro" id="IPR005467">
    <property type="entry name" value="His_kinase_dom"/>
</dbReference>
<dbReference type="Pfam" id="PF00072">
    <property type="entry name" value="Response_reg"/>
    <property type="match status" value="2"/>
</dbReference>
<dbReference type="InterPro" id="IPR036097">
    <property type="entry name" value="HisK_dim/P_sf"/>
</dbReference>
<dbReference type="EMBL" id="BAAADD010000001">
    <property type="protein sequence ID" value="GAA0559644.1"/>
    <property type="molecule type" value="Genomic_DNA"/>
</dbReference>
<feature type="domain" description="Response regulatory" evidence="8">
    <location>
        <begin position="391"/>
        <end position="510"/>
    </location>
</feature>
<dbReference type="PROSITE" id="PS50894">
    <property type="entry name" value="HPT"/>
    <property type="match status" value="1"/>
</dbReference>
<dbReference type="InterPro" id="IPR004358">
    <property type="entry name" value="Sig_transdc_His_kin-like_C"/>
</dbReference>
<dbReference type="Gene3D" id="3.40.50.2300">
    <property type="match status" value="2"/>
</dbReference>
<dbReference type="InterPro" id="IPR036890">
    <property type="entry name" value="HATPase_C_sf"/>
</dbReference>
<dbReference type="PANTHER" id="PTHR45339:SF5">
    <property type="entry name" value="HISTIDINE KINASE"/>
    <property type="match status" value="1"/>
</dbReference>
<dbReference type="SUPFAM" id="SSF55874">
    <property type="entry name" value="ATPase domain of HSP90 chaperone/DNA topoisomerase II/histidine kinase"/>
    <property type="match status" value="1"/>
</dbReference>
<evidence type="ECO:0000256" key="1">
    <source>
        <dbReference type="ARBA" id="ARBA00000085"/>
    </source>
</evidence>
<dbReference type="InterPro" id="IPR036641">
    <property type="entry name" value="HPT_dom_sf"/>
</dbReference>
<evidence type="ECO:0000256" key="4">
    <source>
        <dbReference type="ARBA" id="ARBA00023012"/>
    </source>
</evidence>
<evidence type="ECO:0000256" key="2">
    <source>
        <dbReference type="ARBA" id="ARBA00012438"/>
    </source>
</evidence>
<dbReference type="SUPFAM" id="SSF52172">
    <property type="entry name" value="CheY-like"/>
    <property type="match status" value="2"/>
</dbReference>
<name>A0ABN1E5Q5_9PROT</name>
<dbReference type="Pfam" id="PF01627">
    <property type="entry name" value="Hpt"/>
    <property type="match status" value="1"/>
</dbReference>
<feature type="domain" description="HPt" evidence="9">
    <location>
        <begin position="700"/>
        <end position="793"/>
    </location>
</feature>
<dbReference type="SUPFAM" id="SSF47226">
    <property type="entry name" value="Histidine-containing phosphotransfer domain, HPT domain"/>
    <property type="match status" value="1"/>
</dbReference>
<dbReference type="SMART" id="SM00388">
    <property type="entry name" value="HisKA"/>
    <property type="match status" value="1"/>
</dbReference>
<dbReference type="SUPFAM" id="SSF47384">
    <property type="entry name" value="Homodimeric domain of signal transducing histidine kinase"/>
    <property type="match status" value="1"/>
</dbReference>
<comment type="caution">
    <text evidence="10">The sequence shown here is derived from an EMBL/GenBank/DDBJ whole genome shotgun (WGS) entry which is preliminary data.</text>
</comment>
<feature type="domain" description="Response regulatory" evidence="8">
    <location>
        <begin position="547"/>
        <end position="664"/>
    </location>
</feature>
<feature type="modified residue" description="4-aspartylphosphate" evidence="6">
    <location>
        <position position="596"/>
    </location>
</feature>
<dbReference type="Proteomes" id="UP001499951">
    <property type="component" value="Unassembled WGS sequence"/>
</dbReference>
<keyword evidence="4" id="KW-0902">Two-component regulatory system</keyword>
<dbReference type="CDD" id="cd17546">
    <property type="entry name" value="REC_hyHK_CKI1_RcsC-like"/>
    <property type="match status" value="1"/>
</dbReference>
<dbReference type="EC" id="2.7.13.3" evidence="2"/>
<dbReference type="InterPro" id="IPR008207">
    <property type="entry name" value="Sig_transdc_His_kin_Hpt_dom"/>
</dbReference>
<evidence type="ECO:0000259" key="7">
    <source>
        <dbReference type="PROSITE" id="PS50109"/>
    </source>
</evidence>
<dbReference type="Gene3D" id="1.10.287.130">
    <property type="match status" value="1"/>
</dbReference>
<dbReference type="PANTHER" id="PTHR45339">
    <property type="entry name" value="HYBRID SIGNAL TRANSDUCTION HISTIDINE KINASE J"/>
    <property type="match status" value="1"/>
</dbReference>
<gene>
    <name evidence="10" type="ORF">GCM10008942_05160</name>
</gene>
<evidence type="ECO:0000313" key="11">
    <source>
        <dbReference type="Proteomes" id="UP001499951"/>
    </source>
</evidence>
<dbReference type="PROSITE" id="PS50110">
    <property type="entry name" value="RESPONSE_REGULATORY"/>
    <property type="match status" value="2"/>
</dbReference>
<feature type="domain" description="Histidine kinase" evidence="7">
    <location>
        <begin position="155"/>
        <end position="376"/>
    </location>
</feature>
<dbReference type="InterPro" id="IPR001789">
    <property type="entry name" value="Sig_transdc_resp-reg_receiver"/>
</dbReference>
<dbReference type="Pfam" id="PF02518">
    <property type="entry name" value="HATPase_c"/>
    <property type="match status" value="1"/>
</dbReference>
<keyword evidence="3 6" id="KW-0597">Phosphoprotein</keyword>
<dbReference type="Gene3D" id="1.20.120.160">
    <property type="entry name" value="HPT domain"/>
    <property type="match status" value="1"/>
</dbReference>
<comment type="catalytic activity">
    <reaction evidence="1">
        <text>ATP + protein L-histidine = ADP + protein N-phospho-L-histidine.</text>
        <dbReference type="EC" id="2.7.13.3"/>
    </reaction>
</comment>
<dbReference type="Pfam" id="PF00512">
    <property type="entry name" value="HisKA"/>
    <property type="match status" value="1"/>
</dbReference>
<dbReference type="CDD" id="cd00082">
    <property type="entry name" value="HisKA"/>
    <property type="match status" value="1"/>
</dbReference>
<evidence type="ECO:0000256" key="5">
    <source>
        <dbReference type="PROSITE-ProRule" id="PRU00110"/>
    </source>
</evidence>
<evidence type="ECO:0000256" key="6">
    <source>
        <dbReference type="PROSITE-ProRule" id="PRU00169"/>
    </source>
</evidence>
<feature type="modified residue" description="4-aspartylphosphate" evidence="6">
    <location>
        <position position="445"/>
    </location>
</feature>
<dbReference type="SMART" id="SM00448">
    <property type="entry name" value="REC"/>
    <property type="match status" value="2"/>
</dbReference>